<feature type="transmembrane region" description="Helical" evidence="7">
    <location>
        <begin position="147"/>
        <end position="165"/>
    </location>
</feature>
<evidence type="ECO:0000256" key="4">
    <source>
        <dbReference type="ARBA" id="ARBA00023136"/>
    </source>
</evidence>
<dbReference type="PANTHER" id="PTHR30520:SF6">
    <property type="entry name" value="FORMATE_NITRATE FAMILY TRANSPORTER (EUROFUNG)"/>
    <property type="match status" value="1"/>
</dbReference>
<dbReference type="STRING" id="357750.A0A2S6BY67"/>
<evidence type="ECO:0000256" key="6">
    <source>
        <dbReference type="SAM" id="MobiDB-lite"/>
    </source>
</evidence>
<comment type="subcellular location">
    <subcellularLocation>
        <location evidence="1">Membrane</location>
        <topology evidence="1">Multi-pass membrane protein</topology>
    </subcellularLocation>
</comment>
<dbReference type="InterPro" id="IPR000292">
    <property type="entry name" value="For/NO2_transpt"/>
</dbReference>
<feature type="transmembrane region" description="Helical" evidence="7">
    <location>
        <begin position="219"/>
        <end position="242"/>
    </location>
</feature>
<dbReference type="InterPro" id="IPR023271">
    <property type="entry name" value="Aquaporin-like"/>
</dbReference>
<feature type="compositionally biased region" description="Basic and acidic residues" evidence="6">
    <location>
        <begin position="259"/>
        <end position="268"/>
    </location>
</feature>
<evidence type="ECO:0000313" key="9">
    <source>
        <dbReference type="Proteomes" id="UP000237631"/>
    </source>
</evidence>
<comment type="caution">
    <text evidence="8">The sequence shown here is derived from an EMBL/GenBank/DDBJ whole genome shotgun (WGS) entry which is preliminary data.</text>
</comment>
<dbReference type="GO" id="GO:0005886">
    <property type="term" value="C:plasma membrane"/>
    <property type="evidence" value="ECO:0007669"/>
    <property type="project" value="TreeGrafter"/>
</dbReference>
<evidence type="ECO:0000313" key="8">
    <source>
        <dbReference type="EMBL" id="PPJ52399.1"/>
    </source>
</evidence>
<dbReference type="AlphaFoldDB" id="A0A2S6BY67"/>
<evidence type="ECO:0000256" key="3">
    <source>
        <dbReference type="ARBA" id="ARBA00022989"/>
    </source>
</evidence>
<sequence length="299" mass="32643">MPPPPTNGLSPQEISHFVTQAGLAKARLTWPEYVIKSFFGGVFISLGGMIDIIINAGSPGLRASNPGLATLIAGFTFPLGFVLVTLTNMELSTSNFFVLTYVINIAGALFVAGFLAWWSDVLNTDEATKYVVTQAEARVNVQWSVNFLRGVGCNFYVGLAFFMTLGSVEFVSKIYTIWGSIWSFVIAGYQHSVANYFMIPIGMFYGENFSVGKFIVQSAIPVTLGNMVGGALLCSLPFWYLYGRGDGVNVETGHEIRDSTMQKHRVESDETVDGRGPPVRDCDAPMGDRYDRDGMVNTA</sequence>
<dbReference type="PANTHER" id="PTHR30520">
    <property type="entry name" value="FORMATE TRANSPORTER-RELATED"/>
    <property type="match status" value="1"/>
</dbReference>
<feature type="transmembrane region" description="Helical" evidence="7">
    <location>
        <begin position="177"/>
        <end position="199"/>
    </location>
</feature>
<feature type="compositionally biased region" description="Basic and acidic residues" evidence="6">
    <location>
        <begin position="278"/>
        <end position="299"/>
    </location>
</feature>
<dbReference type="GO" id="GO:0015513">
    <property type="term" value="F:high-affinity secondary active nitrite transmembrane transporter activity"/>
    <property type="evidence" value="ECO:0007669"/>
    <property type="project" value="TreeGrafter"/>
</dbReference>
<proteinExistence type="inferred from homology"/>
<evidence type="ECO:0000256" key="1">
    <source>
        <dbReference type="ARBA" id="ARBA00004141"/>
    </source>
</evidence>
<dbReference type="GO" id="GO:0015707">
    <property type="term" value="P:nitrite transport"/>
    <property type="evidence" value="ECO:0007669"/>
    <property type="project" value="TreeGrafter"/>
</dbReference>
<feature type="transmembrane region" description="Helical" evidence="7">
    <location>
        <begin position="33"/>
        <end position="54"/>
    </location>
</feature>
<evidence type="ECO:0000256" key="5">
    <source>
        <dbReference type="ARBA" id="ARBA00049660"/>
    </source>
</evidence>
<protein>
    <recommendedName>
        <fullName evidence="10">Formate/nitrite transporter</fullName>
    </recommendedName>
</protein>
<feature type="region of interest" description="Disordered" evidence="6">
    <location>
        <begin position="259"/>
        <end position="299"/>
    </location>
</feature>
<gene>
    <name evidence="8" type="ORF">CBER1_09777</name>
</gene>
<keyword evidence="3 7" id="KW-1133">Transmembrane helix</keyword>
<evidence type="ECO:0000256" key="7">
    <source>
        <dbReference type="SAM" id="Phobius"/>
    </source>
</evidence>
<keyword evidence="2 7" id="KW-0812">Transmembrane</keyword>
<evidence type="ECO:0008006" key="10">
    <source>
        <dbReference type="Google" id="ProtNLM"/>
    </source>
</evidence>
<comment type="similarity">
    <text evidence="5">Belongs to the FNT transporter (TC 1.A.16) family.</text>
</comment>
<organism evidence="8 9">
    <name type="scientific">Cercospora berteroae</name>
    <dbReference type="NCBI Taxonomy" id="357750"/>
    <lineage>
        <taxon>Eukaryota</taxon>
        <taxon>Fungi</taxon>
        <taxon>Dikarya</taxon>
        <taxon>Ascomycota</taxon>
        <taxon>Pezizomycotina</taxon>
        <taxon>Dothideomycetes</taxon>
        <taxon>Dothideomycetidae</taxon>
        <taxon>Mycosphaerellales</taxon>
        <taxon>Mycosphaerellaceae</taxon>
        <taxon>Cercospora</taxon>
    </lineage>
</organism>
<name>A0A2S6BY67_9PEZI</name>
<keyword evidence="4 7" id="KW-0472">Membrane</keyword>
<reference evidence="9" key="1">
    <citation type="journal article" date="2017" name="bioRxiv">
        <title>Conservation of a gene cluster reveals novel cercosporin biosynthetic mechanisms and extends production to the genus Colletotrichum.</title>
        <authorList>
            <person name="de Jonge R."/>
            <person name="Ebert M.K."/>
            <person name="Huitt-Roehl C.R."/>
            <person name="Pal P."/>
            <person name="Suttle J.C."/>
            <person name="Spanner R.E."/>
            <person name="Neubauer J.D."/>
            <person name="Jurick W.M.II."/>
            <person name="Stott K.A."/>
            <person name="Secor G.A."/>
            <person name="Thomma B.P.H.J."/>
            <person name="Van de Peer Y."/>
            <person name="Townsend C.A."/>
            <person name="Bolton M.D."/>
        </authorList>
    </citation>
    <scope>NUCLEOTIDE SEQUENCE [LARGE SCALE GENOMIC DNA]</scope>
    <source>
        <strain evidence="9">CBS538.71</strain>
    </source>
</reference>
<keyword evidence="9" id="KW-1185">Reference proteome</keyword>
<dbReference type="OrthoDB" id="4829at2759"/>
<dbReference type="Pfam" id="PF01226">
    <property type="entry name" value="Form_Nir_trans"/>
    <property type="match status" value="1"/>
</dbReference>
<evidence type="ECO:0000256" key="2">
    <source>
        <dbReference type="ARBA" id="ARBA00022692"/>
    </source>
</evidence>
<accession>A0A2S6BY67</accession>
<feature type="transmembrane region" description="Helical" evidence="7">
    <location>
        <begin position="66"/>
        <end position="86"/>
    </location>
</feature>
<dbReference type="Proteomes" id="UP000237631">
    <property type="component" value="Unassembled WGS sequence"/>
</dbReference>
<dbReference type="EMBL" id="PNEN01001701">
    <property type="protein sequence ID" value="PPJ52399.1"/>
    <property type="molecule type" value="Genomic_DNA"/>
</dbReference>
<dbReference type="Gene3D" id="1.20.1080.10">
    <property type="entry name" value="Glycerol uptake facilitator protein"/>
    <property type="match status" value="1"/>
</dbReference>
<feature type="transmembrane region" description="Helical" evidence="7">
    <location>
        <begin position="98"/>
        <end position="118"/>
    </location>
</feature>